<dbReference type="EMBL" id="VSKL01000003">
    <property type="protein sequence ID" value="TYB72720.1"/>
    <property type="molecule type" value="Genomic_DNA"/>
</dbReference>
<evidence type="ECO:0000313" key="4">
    <source>
        <dbReference type="Proteomes" id="UP000324358"/>
    </source>
</evidence>
<dbReference type="AlphaFoldDB" id="A0A5D0QU68"/>
<proteinExistence type="predicted"/>
<evidence type="ECO:0000259" key="2">
    <source>
        <dbReference type="Pfam" id="PF13568"/>
    </source>
</evidence>
<evidence type="ECO:0000256" key="1">
    <source>
        <dbReference type="SAM" id="SignalP"/>
    </source>
</evidence>
<feature type="signal peptide" evidence="1">
    <location>
        <begin position="1"/>
        <end position="19"/>
    </location>
</feature>
<keyword evidence="1" id="KW-0732">Signal</keyword>
<reference evidence="3 4" key="1">
    <citation type="submission" date="2019-08" db="EMBL/GenBank/DDBJ databases">
        <title>Genomes of Antarctic Bizionia species.</title>
        <authorList>
            <person name="Bowman J.P."/>
        </authorList>
    </citation>
    <scope>NUCLEOTIDE SEQUENCE [LARGE SCALE GENOMIC DNA]</scope>
    <source>
        <strain evidence="3 4">APA-1</strain>
    </source>
</reference>
<organism evidence="3 4">
    <name type="scientific">Bizionia algoritergicola</name>
    <dbReference type="NCBI Taxonomy" id="291187"/>
    <lineage>
        <taxon>Bacteria</taxon>
        <taxon>Pseudomonadati</taxon>
        <taxon>Bacteroidota</taxon>
        <taxon>Flavobacteriia</taxon>
        <taxon>Flavobacteriales</taxon>
        <taxon>Flavobacteriaceae</taxon>
        <taxon>Bizionia</taxon>
    </lineage>
</organism>
<evidence type="ECO:0000313" key="3">
    <source>
        <dbReference type="EMBL" id="TYB72720.1"/>
    </source>
</evidence>
<dbReference type="SUPFAM" id="SSF56925">
    <property type="entry name" value="OMPA-like"/>
    <property type="match status" value="1"/>
</dbReference>
<keyword evidence="4" id="KW-1185">Reference proteome</keyword>
<dbReference type="Proteomes" id="UP000324358">
    <property type="component" value="Unassembled WGS sequence"/>
</dbReference>
<accession>A0A5D0QU68</accession>
<protein>
    <submittedName>
        <fullName evidence="3">PorT family protein</fullName>
    </submittedName>
</protein>
<sequence>MKKISLLLIVIIGSLTIQAQSNFKIGLNAGINYPSVYGFDNAKYHNFKAGFLIGASFDYYLSEKLSLKTNINYEQKTQEYRITFFSYYGGTESSKQDFNRKIGLINIPVLLKYEFWNSNFFVNAGPFINFVISDKTDSEYLEYGNGPAPESNKIDTGISAGIGANIALSDKHTITIEIRDDFGLIDTSSVPEYYDANLKTNMIKLIVGWNLGI</sequence>
<gene>
    <name evidence="3" type="ORF">ES675_09195</name>
</gene>
<name>A0A5D0QU68_9FLAO</name>
<comment type="caution">
    <text evidence="3">The sequence shown here is derived from an EMBL/GenBank/DDBJ whole genome shotgun (WGS) entry which is preliminary data.</text>
</comment>
<dbReference type="OrthoDB" id="893738at2"/>
<dbReference type="InterPro" id="IPR011250">
    <property type="entry name" value="OMP/PagP_B-barrel"/>
</dbReference>
<dbReference type="RefSeq" id="WP_066251174.1">
    <property type="nucleotide sequence ID" value="NZ_VSKL01000003.1"/>
</dbReference>
<feature type="domain" description="Outer membrane protein beta-barrel" evidence="2">
    <location>
        <begin position="18"/>
        <end position="187"/>
    </location>
</feature>
<dbReference type="Pfam" id="PF13568">
    <property type="entry name" value="OMP_b-brl_2"/>
    <property type="match status" value="1"/>
</dbReference>
<feature type="chain" id="PRO_5022774038" evidence="1">
    <location>
        <begin position="20"/>
        <end position="213"/>
    </location>
</feature>
<dbReference type="InterPro" id="IPR025665">
    <property type="entry name" value="Beta-barrel_OMP_2"/>
</dbReference>
<dbReference type="Gene3D" id="2.40.160.20">
    <property type="match status" value="1"/>
</dbReference>